<comment type="caution">
    <text evidence="2">The sequence shown here is derived from an EMBL/GenBank/DDBJ whole genome shotgun (WGS) entry which is preliminary data.</text>
</comment>
<evidence type="ECO:0000313" key="3">
    <source>
        <dbReference type="Proteomes" id="UP000602442"/>
    </source>
</evidence>
<accession>A0ABS0MZT4</accession>
<keyword evidence="1" id="KW-1133">Transmembrane helix</keyword>
<protein>
    <recommendedName>
        <fullName evidence="4">PH domain-containing protein</fullName>
    </recommendedName>
</protein>
<organism evidence="2 3">
    <name type="scientific">Aurantiacibacter sediminis</name>
    <dbReference type="NCBI Taxonomy" id="2793064"/>
    <lineage>
        <taxon>Bacteria</taxon>
        <taxon>Pseudomonadati</taxon>
        <taxon>Pseudomonadota</taxon>
        <taxon>Alphaproteobacteria</taxon>
        <taxon>Sphingomonadales</taxon>
        <taxon>Erythrobacteraceae</taxon>
        <taxon>Aurantiacibacter</taxon>
    </lineage>
</organism>
<proteinExistence type="predicted"/>
<feature type="transmembrane region" description="Helical" evidence="1">
    <location>
        <begin position="207"/>
        <end position="226"/>
    </location>
</feature>
<dbReference type="RefSeq" id="WP_197919908.1">
    <property type="nucleotide sequence ID" value="NZ_CAWPTA010000006.1"/>
</dbReference>
<keyword evidence="1" id="KW-0472">Membrane</keyword>
<keyword evidence="1" id="KW-0812">Transmembrane</keyword>
<evidence type="ECO:0008006" key="4">
    <source>
        <dbReference type="Google" id="ProtNLM"/>
    </source>
</evidence>
<dbReference type="EMBL" id="JAEANY010000001">
    <property type="protein sequence ID" value="MBH5321226.1"/>
    <property type="molecule type" value="Genomic_DNA"/>
</dbReference>
<feature type="transmembrane region" description="Helical" evidence="1">
    <location>
        <begin position="35"/>
        <end position="56"/>
    </location>
</feature>
<name>A0ABS0MZT4_9SPHN</name>
<feature type="transmembrane region" description="Helical" evidence="1">
    <location>
        <begin position="95"/>
        <end position="115"/>
    </location>
</feature>
<feature type="transmembrane region" description="Helical" evidence="1">
    <location>
        <begin position="178"/>
        <end position="201"/>
    </location>
</feature>
<reference evidence="2 3" key="1">
    <citation type="submission" date="2020-11" db="EMBL/GenBank/DDBJ databases">
        <title>Erythrobacter sediminis sp. nov., a marine bacterium from a tidal flat of Garorim Bay.</title>
        <authorList>
            <person name="Kim D."/>
            <person name="Yoo Y."/>
            <person name="Kim J.-J."/>
        </authorList>
    </citation>
    <scope>NUCLEOTIDE SEQUENCE [LARGE SCALE GENOMIC DNA]</scope>
    <source>
        <strain evidence="2 3">JGD-13</strain>
    </source>
</reference>
<feature type="transmembrane region" description="Helical" evidence="1">
    <location>
        <begin position="68"/>
        <end position="89"/>
    </location>
</feature>
<evidence type="ECO:0000256" key="1">
    <source>
        <dbReference type="SAM" id="Phobius"/>
    </source>
</evidence>
<gene>
    <name evidence="2" type="ORF">I5L03_01345</name>
</gene>
<dbReference type="Proteomes" id="UP000602442">
    <property type="component" value="Unassembled WGS sequence"/>
</dbReference>
<feature type="transmembrane region" description="Helical" evidence="1">
    <location>
        <begin position="12"/>
        <end position="29"/>
    </location>
</feature>
<keyword evidence="3" id="KW-1185">Reference proteome</keyword>
<evidence type="ECO:0000313" key="2">
    <source>
        <dbReference type="EMBL" id="MBH5321226.1"/>
    </source>
</evidence>
<sequence length="330" mass="35410">MARALIARIPRNIAVIIATIAAVGLARLMTYTDWAAANVTIAALLFAWIVVDSLCLSTIAKAQDRRPAAFAMLSAAAIGALIVLLGGAPAVRERILAMPPLLAALAGTIALWAVWSGVKLLAARRVGVEWEAALGSVLPPPMVKMWATELRMMHLALFVWRRAPDVPEGAKGFAYHRYLAPMLVTLIALQVIELGVVHLLLMLWNPVVAWIAFALTLAGLLWFVALTKSLRLMPVLVGPDYVRIRAGAPLDFTVPLDKIAAVGEAFDAETLKAKSTIDTTILSASNMTLRLGEPVEVPGLFGKTKLITHIALRLDEPAAFRAALAEARAD</sequence>